<keyword evidence="8 9" id="KW-0472">Membrane</keyword>
<feature type="domain" description="AprE-like long alpha-helical hairpin" evidence="11">
    <location>
        <begin position="101"/>
        <end position="290"/>
    </location>
</feature>
<keyword evidence="10" id="KW-0175">Coiled coil</keyword>
<dbReference type="Proteomes" id="UP001363010">
    <property type="component" value="Unassembled WGS sequence"/>
</dbReference>
<evidence type="ECO:0000256" key="1">
    <source>
        <dbReference type="ARBA" id="ARBA00004377"/>
    </source>
</evidence>
<accession>A0ABU8WBN3</accession>
<dbReference type="PANTHER" id="PTHR30386:SF17">
    <property type="entry name" value="ALKALINE PROTEASE SECRETION PROTEIN APRE"/>
    <property type="match status" value="1"/>
</dbReference>
<keyword evidence="14" id="KW-1185">Reference proteome</keyword>
<dbReference type="InterPro" id="IPR010129">
    <property type="entry name" value="T1SS_HlyD"/>
</dbReference>
<keyword evidence="7 9" id="KW-1133">Transmembrane helix</keyword>
<dbReference type="PRINTS" id="PR01490">
    <property type="entry name" value="RTXTOXIND"/>
</dbReference>
<evidence type="ECO:0000256" key="2">
    <source>
        <dbReference type="ARBA" id="ARBA00009477"/>
    </source>
</evidence>
<feature type="coiled-coil region" evidence="10">
    <location>
        <begin position="235"/>
        <end position="284"/>
    </location>
</feature>
<dbReference type="Gene3D" id="2.40.30.170">
    <property type="match status" value="1"/>
</dbReference>
<evidence type="ECO:0000256" key="3">
    <source>
        <dbReference type="ARBA" id="ARBA00022448"/>
    </source>
</evidence>
<comment type="caution">
    <text evidence="13">The sequence shown here is derived from an EMBL/GenBank/DDBJ whole genome shotgun (WGS) entry which is preliminary data.</text>
</comment>
<evidence type="ECO:0000259" key="12">
    <source>
        <dbReference type="Pfam" id="PF26002"/>
    </source>
</evidence>
<feature type="transmembrane region" description="Helical" evidence="9">
    <location>
        <begin position="24"/>
        <end position="45"/>
    </location>
</feature>
<evidence type="ECO:0000313" key="14">
    <source>
        <dbReference type="Proteomes" id="UP001363010"/>
    </source>
</evidence>
<evidence type="ECO:0000259" key="11">
    <source>
        <dbReference type="Pfam" id="PF25994"/>
    </source>
</evidence>
<comment type="similarity">
    <text evidence="2 9">Belongs to the membrane fusion protein (MFP) (TC 8.A.1) family.</text>
</comment>
<dbReference type="InterPro" id="IPR058781">
    <property type="entry name" value="HH_AprE-like"/>
</dbReference>
<keyword evidence="3 9" id="KW-0813">Transport</keyword>
<keyword evidence="5 9" id="KW-0997">Cell inner membrane</keyword>
<evidence type="ECO:0000313" key="13">
    <source>
        <dbReference type="EMBL" id="MEJ8827455.1"/>
    </source>
</evidence>
<gene>
    <name evidence="13" type="ORF">WKW80_36695</name>
</gene>
<feature type="domain" description="AprE-like beta-barrel" evidence="12">
    <location>
        <begin position="333"/>
        <end position="420"/>
    </location>
</feature>
<dbReference type="NCBIfam" id="TIGR01843">
    <property type="entry name" value="type_I_hlyD"/>
    <property type="match status" value="1"/>
</dbReference>
<sequence>MNNTAHGVAANDPLALHLRDARRLANWGVAVLVCGVLPIAAWMGFAPLSSAVVAQAHVKVDLNRRPVQHAEGGIVREVLVRDGQRVRQGEPLVVLGDVSVDADRNRLDHRVKTERASLARLDAEQTLARAITFPPDVVETAAVDPRLAEQMDKERALFEARRDALVGQVQLLRSQREKVAEEIGALRAQIVQASESMKFQKGDLETNKKLLRDGFISTARIAQLESAVADYGVKIEERRAELARAQQRAVDADLRIRSLESDYRQQASDQRKATAARLSEIEQERRKSLDASARQVITAPASGEIIDLKYSTPGAVIPPRETIADIVPEGARLLIEARVRTEDINRVRREQPADVRFTAFQYRTTHLVHGKVVYVSGDRLVERASNIPYYSVLVEADPASLSEAGDLKLLAGMPAEVYVTGETRTALQYFLEPILQVLRRSMRER</sequence>
<evidence type="ECO:0000256" key="5">
    <source>
        <dbReference type="ARBA" id="ARBA00022519"/>
    </source>
</evidence>
<organism evidence="13 14">
    <name type="scientific">Variovorax humicola</name>
    <dbReference type="NCBI Taxonomy" id="1769758"/>
    <lineage>
        <taxon>Bacteria</taxon>
        <taxon>Pseudomonadati</taxon>
        <taxon>Pseudomonadota</taxon>
        <taxon>Betaproteobacteria</taxon>
        <taxon>Burkholderiales</taxon>
        <taxon>Comamonadaceae</taxon>
        <taxon>Variovorax</taxon>
    </lineage>
</organism>
<proteinExistence type="inferred from homology"/>
<name>A0ABU8WBN3_9BURK</name>
<dbReference type="InterPro" id="IPR058982">
    <property type="entry name" value="Beta-barrel_AprE"/>
</dbReference>
<dbReference type="Pfam" id="PF25994">
    <property type="entry name" value="HH_AprE"/>
    <property type="match status" value="1"/>
</dbReference>
<evidence type="ECO:0000256" key="9">
    <source>
        <dbReference type="RuleBase" id="RU365093"/>
    </source>
</evidence>
<evidence type="ECO:0000256" key="8">
    <source>
        <dbReference type="ARBA" id="ARBA00023136"/>
    </source>
</evidence>
<evidence type="ECO:0000256" key="10">
    <source>
        <dbReference type="SAM" id="Coils"/>
    </source>
</evidence>
<evidence type="ECO:0000256" key="4">
    <source>
        <dbReference type="ARBA" id="ARBA00022475"/>
    </source>
</evidence>
<reference evidence="13 14" key="1">
    <citation type="submission" date="2024-03" db="EMBL/GenBank/DDBJ databases">
        <title>Novel species of the genus Variovorax.</title>
        <authorList>
            <person name="Liu Q."/>
            <person name="Xin Y.-H."/>
        </authorList>
    </citation>
    <scope>NUCLEOTIDE SEQUENCE [LARGE SCALE GENOMIC DNA]</scope>
    <source>
        <strain evidence="13 14">KACC 18501</strain>
    </source>
</reference>
<keyword evidence="6 9" id="KW-0812">Transmembrane</keyword>
<protein>
    <recommendedName>
        <fullName evidence="9">Membrane fusion protein (MFP) family protein</fullName>
    </recommendedName>
</protein>
<evidence type="ECO:0000256" key="7">
    <source>
        <dbReference type="ARBA" id="ARBA00022989"/>
    </source>
</evidence>
<dbReference type="Pfam" id="PF26002">
    <property type="entry name" value="Beta-barrel_AprE"/>
    <property type="match status" value="1"/>
</dbReference>
<comment type="subcellular location">
    <subcellularLocation>
        <location evidence="1 9">Cell inner membrane</location>
        <topology evidence="1 9">Single-pass membrane protein</topology>
    </subcellularLocation>
</comment>
<dbReference type="EMBL" id="JBBKZV010000072">
    <property type="protein sequence ID" value="MEJ8827455.1"/>
    <property type="molecule type" value="Genomic_DNA"/>
</dbReference>
<dbReference type="PANTHER" id="PTHR30386">
    <property type="entry name" value="MEMBRANE FUSION SUBUNIT OF EMRAB-TOLC MULTIDRUG EFFLUX PUMP"/>
    <property type="match status" value="1"/>
</dbReference>
<evidence type="ECO:0000256" key="6">
    <source>
        <dbReference type="ARBA" id="ARBA00022692"/>
    </source>
</evidence>
<dbReference type="InterPro" id="IPR050739">
    <property type="entry name" value="MFP"/>
</dbReference>
<keyword evidence="4 9" id="KW-1003">Cell membrane</keyword>
<dbReference type="RefSeq" id="WP_340368477.1">
    <property type="nucleotide sequence ID" value="NZ_JBBKZV010000072.1"/>
</dbReference>